<protein>
    <submittedName>
        <fullName evidence="3">PDZ DHR GLGF domain-containing-like protein</fullName>
    </submittedName>
</protein>
<dbReference type="InterPro" id="IPR001478">
    <property type="entry name" value="PDZ"/>
</dbReference>
<feature type="region of interest" description="Disordered" evidence="1">
    <location>
        <begin position="235"/>
        <end position="257"/>
    </location>
</feature>
<proteinExistence type="predicted"/>
<evidence type="ECO:0000313" key="4">
    <source>
        <dbReference type="Proteomes" id="UP000311919"/>
    </source>
</evidence>
<dbReference type="OrthoDB" id="6269878at2759"/>
<name>A0A4Z2CMA4_SCHJA</name>
<gene>
    <name evidence="3" type="ORF">EWB00_009276</name>
</gene>
<keyword evidence="4" id="KW-1185">Reference proteome</keyword>
<organism evidence="3 4">
    <name type="scientific">Schistosoma japonicum</name>
    <name type="common">Blood fluke</name>
    <dbReference type="NCBI Taxonomy" id="6182"/>
    <lineage>
        <taxon>Eukaryota</taxon>
        <taxon>Metazoa</taxon>
        <taxon>Spiralia</taxon>
        <taxon>Lophotrochozoa</taxon>
        <taxon>Platyhelminthes</taxon>
        <taxon>Trematoda</taxon>
        <taxon>Digenea</taxon>
        <taxon>Strigeidida</taxon>
        <taxon>Schistosomatoidea</taxon>
        <taxon>Schistosomatidae</taxon>
        <taxon>Schistosoma</taxon>
    </lineage>
</organism>
<evidence type="ECO:0000256" key="1">
    <source>
        <dbReference type="SAM" id="MobiDB-lite"/>
    </source>
</evidence>
<evidence type="ECO:0000259" key="2">
    <source>
        <dbReference type="PROSITE" id="PS50106"/>
    </source>
</evidence>
<reference evidence="3 4" key="1">
    <citation type="submission" date="2019-03" db="EMBL/GenBank/DDBJ databases">
        <title>An improved genome assembly of the fluke Schistosoma japonicum.</title>
        <authorList>
            <person name="Hu W."/>
            <person name="Luo F."/>
            <person name="Yin M."/>
            <person name="Mo X."/>
            <person name="Sun C."/>
            <person name="Wu Q."/>
            <person name="Zhu B."/>
            <person name="Xiang M."/>
            <person name="Wang J."/>
            <person name="Wang Y."/>
            <person name="Zhang T."/>
            <person name="Xu B."/>
            <person name="Zheng H."/>
            <person name="Feng Z."/>
        </authorList>
    </citation>
    <scope>NUCLEOTIDE SEQUENCE [LARGE SCALE GENOMIC DNA]</scope>
    <source>
        <strain evidence="3">HuSjv2</strain>
        <tissue evidence="3">Worms</tissue>
    </source>
</reference>
<sequence>MTTEMSNAVTSNKMTNFECDPFGNRTKSTKLMHKVNTFYHRPLYPRMGVQQHIHKQITKLGSIDTSSAHDIDTDNFAPKLLRKNHLSIREQQSKLQEKLKTRRSGQVLLNTMMPTTRQPIKAKHMLQNENISESKETIHTGNEHVSDVISSTDDIRTWRLPKYDVKESRRSIASSQNDPCSYQRITIFTNPDAQRRLSTDSITLERQSVVEDLNWNNDIPTPAKRQYTDHSFVTSKLDLSDGNNDSSERSSDNSNNNLLPSDCLSSMNTSNINSCSCSSVPFKKQIIFLKKRNRWSIDISKRSTTRRSSTGSLKVEIQKVTNNHNVNDTIYETNLERSNIFKGIRRSARRTFSNLCSMLRYSNTNLTTVYNESNIHDNQLSSDRNPCNQSSTDLLPSLLSCELNELVKESVYDKSKLQHSNSVVSSNLRFVTLSRPDVNEPFGLFVIQSEQGYRITRLSERFIQNNVTNEISIGDVIIQVNSIDSINYTIYELQELFQKSLSLLLTIIHHS</sequence>
<dbReference type="Proteomes" id="UP000311919">
    <property type="component" value="Unassembled WGS sequence"/>
</dbReference>
<evidence type="ECO:0000313" key="3">
    <source>
        <dbReference type="EMBL" id="TNN05403.1"/>
    </source>
</evidence>
<accession>A0A4Z2CMA4</accession>
<dbReference type="EMBL" id="SKCS01000533">
    <property type="protein sequence ID" value="TNN05403.1"/>
    <property type="molecule type" value="Genomic_DNA"/>
</dbReference>
<comment type="caution">
    <text evidence="3">The sequence shown here is derived from an EMBL/GenBank/DDBJ whole genome shotgun (WGS) entry which is preliminary data.</text>
</comment>
<dbReference type="SUPFAM" id="SSF50156">
    <property type="entry name" value="PDZ domain-like"/>
    <property type="match status" value="1"/>
</dbReference>
<dbReference type="EMBL" id="SKCS01000533">
    <property type="protein sequence ID" value="TNN05404.1"/>
    <property type="molecule type" value="Genomic_DNA"/>
</dbReference>
<feature type="domain" description="PDZ" evidence="2">
    <location>
        <begin position="430"/>
        <end position="511"/>
    </location>
</feature>
<dbReference type="PROSITE" id="PS50106">
    <property type="entry name" value="PDZ"/>
    <property type="match status" value="1"/>
</dbReference>
<dbReference type="InterPro" id="IPR036034">
    <property type="entry name" value="PDZ_sf"/>
</dbReference>
<dbReference type="AlphaFoldDB" id="A0A4Z2CMA4"/>